<keyword evidence="2" id="KW-1003">Cell membrane</keyword>
<comment type="similarity">
    <text evidence="1 2">Belongs to the BioY family.</text>
</comment>
<feature type="transmembrane region" description="Helical" evidence="3">
    <location>
        <begin position="118"/>
        <end position="141"/>
    </location>
</feature>
<keyword evidence="2" id="KW-0813">Transport</keyword>
<dbReference type="RefSeq" id="WP_290292824.1">
    <property type="nucleotide sequence ID" value="NZ_CP047211.1"/>
</dbReference>
<dbReference type="PIRSF" id="PIRSF016661">
    <property type="entry name" value="BioY"/>
    <property type="match status" value="1"/>
</dbReference>
<keyword evidence="2 3" id="KW-0472">Membrane</keyword>
<keyword evidence="3" id="KW-0812">Transmembrane</keyword>
<dbReference type="PANTHER" id="PTHR34295">
    <property type="entry name" value="BIOTIN TRANSPORTER BIOY"/>
    <property type="match status" value="1"/>
</dbReference>
<feature type="transmembrane region" description="Helical" evidence="3">
    <location>
        <begin position="88"/>
        <end position="106"/>
    </location>
</feature>
<feature type="transmembrane region" description="Helical" evidence="3">
    <location>
        <begin position="57"/>
        <end position="76"/>
    </location>
</feature>
<dbReference type="Gene3D" id="1.10.1760.20">
    <property type="match status" value="1"/>
</dbReference>
<keyword evidence="5" id="KW-1185">Reference proteome</keyword>
<comment type="caution">
    <text evidence="4">The sequence shown here is derived from an EMBL/GenBank/DDBJ whole genome shotgun (WGS) entry which is preliminary data.</text>
</comment>
<feature type="transmembrane region" description="Helical" evidence="3">
    <location>
        <begin position="9"/>
        <end position="27"/>
    </location>
</feature>
<gene>
    <name evidence="4" type="ORF">ACFORJ_13255</name>
</gene>
<evidence type="ECO:0000256" key="3">
    <source>
        <dbReference type="SAM" id="Phobius"/>
    </source>
</evidence>
<protein>
    <recommendedName>
        <fullName evidence="2">Biotin transporter</fullName>
    </recommendedName>
</protein>
<dbReference type="EMBL" id="JBHRZN010000006">
    <property type="protein sequence ID" value="MFC3851125.1"/>
    <property type="molecule type" value="Genomic_DNA"/>
</dbReference>
<accession>A0ABV7ZSH5</accession>
<dbReference type="Proteomes" id="UP001595751">
    <property type="component" value="Unassembled WGS sequence"/>
</dbReference>
<reference evidence="5" key="1">
    <citation type="journal article" date="2019" name="Int. J. Syst. Evol. Microbiol.">
        <title>The Global Catalogue of Microorganisms (GCM) 10K type strain sequencing project: providing services to taxonomists for standard genome sequencing and annotation.</title>
        <authorList>
            <consortium name="The Broad Institute Genomics Platform"/>
            <consortium name="The Broad Institute Genome Sequencing Center for Infectious Disease"/>
            <person name="Wu L."/>
            <person name="Ma J."/>
        </authorList>
    </citation>
    <scope>NUCLEOTIDE SEQUENCE [LARGE SCALE GENOMIC DNA]</scope>
    <source>
        <strain evidence="5">CCUG 53252</strain>
    </source>
</reference>
<evidence type="ECO:0000313" key="4">
    <source>
        <dbReference type="EMBL" id="MFC3851125.1"/>
    </source>
</evidence>
<dbReference type="Pfam" id="PF02632">
    <property type="entry name" value="BioY"/>
    <property type="match status" value="1"/>
</dbReference>
<feature type="transmembrane region" description="Helical" evidence="3">
    <location>
        <begin position="161"/>
        <end position="178"/>
    </location>
</feature>
<organism evidence="4 5">
    <name type="scientific">Corynebacterium hansenii</name>
    <dbReference type="NCBI Taxonomy" id="394964"/>
    <lineage>
        <taxon>Bacteria</taxon>
        <taxon>Bacillati</taxon>
        <taxon>Actinomycetota</taxon>
        <taxon>Actinomycetes</taxon>
        <taxon>Mycobacteriales</taxon>
        <taxon>Corynebacteriaceae</taxon>
        <taxon>Corynebacterium</taxon>
    </lineage>
</organism>
<sequence>MQKSAVQSLVYVAAFAALIIVLGAVSIPVGGAGVPIVLQNMGIVLAGLLLGWRRGTLAVLLFLGVGLIGVPNLAGFRTTLSALPGTTVGYIVGYVVAALVIGLLTVRRPRKPAPMIGLFIAAGLVGVLIQYLFGTFGLMARAEMGFVEALLVNIPFIPGDLIKVVVAALIAAPVLRAFPDLRPTAR</sequence>
<evidence type="ECO:0000256" key="1">
    <source>
        <dbReference type="ARBA" id="ARBA00010692"/>
    </source>
</evidence>
<evidence type="ECO:0000256" key="2">
    <source>
        <dbReference type="PIRNR" id="PIRNR016661"/>
    </source>
</evidence>
<keyword evidence="3" id="KW-1133">Transmembrane helix</keyword>
<dbReference type="InterPro" id="IPR003784">
    <property type="entry name" value="BioY"/>
</dbReference>
<evidence type="ECO:0000313" key="5">
    <source>
        <dbReference type="Proteomes" id="UP001595751"/>
    </source>
</evidence>
<proteinExistence type="inferred from homology"/>
<comment type="subcellular location">
    <subcellularLocation>
        <location evidence="2">Cell membrane</location>
        <topology evidence="2">Multi-pass membrane protein</topology>
    </subcellularLocation>
</comment>
<name>A0ABV7ZSH5_9CORY</name>
<dbReference type="PANTHER" id="PTHR34295:SF1">
    <property type="entry name" value="BIOTIN TRANSPORTER BIOY"/>
    <property type="match status" value="1"/>
</dbReference>